<evidence type="ECO:0000256" key="6">
    <source>
        <dbReference type="ARBA" id="ARBA00022824"/>
    </source>
</evidence>
<comment type="subcellular location">
    <subcellularLocation>
        <location evidence="1">Endoplasmic reticulum membrane</location>
        <topology evidence="1">Single-pass type I membrane protein</topology>
    </subcellularLocation>
</comment>
<reference evidence="11 12" key="2">
    <citation type="journal article" date="2014" name="BMC Genomics">
        <title>An improved genome of the model marine alga Ostreococcus tauri unfolds by assessing Illumina de novo assemblies.</title>
        <authorList>
            <person name="Blanc-Mathieu R."/>
            <person name="Verhelst B."/>
            <person name="Derelle E."/>
            <person name="Rombauts S."/>
            <person name="Bouget F.Y."/>
            <person name="Carre I."/>
            <person name="Chateau A."/>
            <person name="Eyre-Walker A."/>
            <person name="Grimsley N."/>
            <person name="Moreau H."/>
            <person name="Piegu B."/>
            <person name="Rivals E."/>
            <person name="Schackwitz W."/>
            <person name="Van de Peer Y."/>
            <person name="Piganeau G."/>
        </authorList>
    </citation>
    <scope>NUCLEOTIDE SEQUENCE [LARGE SCALE GENOMIC DNA]</scope>
    <source>
        <strain evidence="12">OTTH 0595 / CCAP 157/2 / RCC745</strain>
    </source>
</reference>
<dbReference type="GO" id="GO:0005789">
    <property type="term" value="C:endoplasmic reticulum membrane"/>
    <property type="evidence" value="ECO:0007669"/>
    <property type="project" value="UniProtKB-SubCell"/>
</dbReference>
<evidence type="ECO:0000256" key="9">
    <source>
        <dbReference type="SAM" id="MobiDB-lite"/>
    </source>
</evidence>
<evidence type="ECO:0000256" key="4">
    <source>
        <dbReference type="ARBA" id="ARBA00022692"/>
    </source>
</evidence>
<dbReference type="EMBL" id="CAID01000006">
    <property type="protein sequence ID" value="CEF98476.1"/>
    <property type="molecule type" value="Genomic_DNA"/>
</dbReference>
<gene>
    <name evidence="11" type="ORF">OT_ostta06g03760</name>
</gene>
<accession>A0A090M2P8</accession>
<evidence type="ECO:0000256" key="5">
    <source>
        <dbReference type="ARBA" id="ARBA00022729"/>
    </source>
</evidence>
<evidence type="ECO:0000313" key="11">
    <source>
        <dbReference type="EMBL" id="CEF98476.1"/>
    </source>
</evidence>
<reference evidence="12" key="1">
    <citation type="journal article" date="2006" name="Proc. Natl. Acad. Sci. U.S.A.">
        <title>Genome analysis of the smallest free-living eukaryote Ostreococcus tauri unveils many unique features.</title>
        <authorList>
            <person name="Derelle E."/>
            <person name="Ferraz C."/>
            <person name="Rombauts S."/>
            <person name="Rouze P."/>
            <person name="Worden A.Z."/>
            <person name="Robbens S."/>
            <person name="Partensky F."/>
            <person name="Degroeve S."/>
            <person name="Echeynie S."/>
            <person name="Cooke R."/>
            <person name="Saeys Y."/>
            <person name="Wuyts J."/>
            <person name="Jabbari K."/>
            <person name="Bowler C."/>
            <person name="Panaud O."/>
            <person name="Piegu B."/>
            <person name="Ball S.G."/>
            <person name="Ral J.-P."/>
            <person name="Bouget F.-Y."/>
            <person name="Piganeau G."/>
            <person name="De Baets B."/>
            <person name="Picard A."/>
            <person name="Delseny M."/>
            <person name="Demaille J."/>
            <person name="Van de Peer Y."/>
            <person name="Moreau H."/>
        </authorList>
    </citation>
    <scope>NUCLEOTIDE SEQUENCE [LARGE SCALE GENOMIC DNA]</scope>
    <source>
        <strain evidence="12">OTTH 0595 / CCAP 157/2 / RCC745</strain>
    </source>
</reference>
<evidence type="ECO:0000256" key="10">
    <source>
        <dbReference type="SAM" id="SignalP"/>
    </source>
</evidence>
<keyword evidence="6" id="KW-0256">Endoplasmic reticulum</keyword>
<dbReference type="OrthoDB" id="532286at2759"/>
<protein>
    <recommendedName>
        <fullName evidence="3">ER membrane protein complex subunit 10</fullName>
    </recommendedName>
</protein>
<dbReference type="KEGG" id="ota:OT_ostta06g03760"/>
<feature type="region of interest" description="Disordered" evidence="9">
    <location>
        <begin position="194"/>
        <end position="245"/>
    </location>
</feature>
<dbReference type="FunCoup" id="A0A090M2P8">
    <property type="interactions" value="1254"/>
</dbReference>
<dbReference type="Proteomes" id="UP000009170">
    <property type="component" value="Unassembled WGS sequence"/>
</dbReference>
<keyword evidence="12" id="KW-1185">Reference proteome</keyword>
<dbReference type="CDD" id="cd22209">
    <property type="entry name" value="EMC10"/>
    <property type="match status" value="1"/>
</dbReference>
<sequence>MPFRLPRARPLYLGILFGVFSALVACAVAASEVARGARERTPGEKLTFTLEHSIDGKTFTATGVVHSKLAVDRSDARNFRLSAPKAERERLSESDAEKLNALAKAGGTYRVRAPSDLTNSESGKWVMASVDARCLLDGGLEDVLTVHADDRGRAYGIEYATARGGCGGERNGGAEQKVKTGAMFRTTVQVRVGKDAPGLNPNAPTDVRGHSAPATGKQKEAEKRREAERLAKERRDGAMPPSEKRTETFFQKHWMRIMLMAYVAAYLCAPQDANARAGAQRRLDAMKAKKRR</sequence>
<feature type="compositionally biased region" description="Basic and acidic residues" evidence="9">
    <location>
        <begin position="217"/>
        <end position="245"/>
    </location>
</feature>
<keyword evidence="5 10" id="KW-0732">Signal</keyword>
<dbReference type="PROSITE" id="PS51257">
    <property type="entry name" value="PROKAR_LIPOPROTEIN"/>
    <property type="match status" value="1"/>
</dbReference>
<dbReference type="AlphaFoldDB" id="A0A090M2P8"/>
<evidence type="ECO:0000256" key="3">
    <source>
        <dbReference type="ARBA" id="ARBA00020105"/>
    </source>
</evidence>
<comment type="caution">
    <text evidence="11">The sequence shown here is derived from an EMBL/GenBank/DDBJ whole genome shotgun (WGS) entry which is preliminary data.</text>
</comment>
<keyword evidence="7" id="KW-1133">Transmembrane helix</keyword>
<feature type="chain" id="PRO_5001860172" description="ER membrane protein complex subunit 10" evidence="10">
    <location>
        <begin position="30"/>
        <end position="292"/>
    </location>
</feature>
<keyword evidence="8" id="KW-0472">Membrane</keyword>
<dbReference type="PANTHER" id="PTHR21397">
    <property type="entry name" value="CHROMATIN COMPLEXES SUBUNIT BAP18-RELATED"/>
    <property type="match status" value="1"/>
</dbReference>
<dbReference type="RefSeq" id="XP_022839284.1">
    <property type="nucleotide sequence ID" value="XM_022984089.1"/>
</dbReference>
<dbReference type="InParanoid" id="A0A090M2P8"/>
<name>A0A090M2P8_OSTTA</name>
<organism evidence="11 12">
    <name type="scientific">Ostreococcus tauri</name>
    <name type="common">Marine green alga</name>
    <dbReference type="NCBI Taxonomy" id="70448"/>
    <lineage>
        <taxon>Eukaryota</taxon>
        <taxon>Viridiplantae</taxon>
        <taxon>Chlorophyta</taxon>
        <taxon>Mamiellophyceae</taxon>
        <taxon>Mamiellales</taxon>
        <taxon>Bathycoccaceae</taxon>
        <taxon>Ostreococcus</taxon>
    </lineage>
</organism>
<proteinExistence type="inferred from homology"/>
<dbReference type="GeneID" id="9836402"/>
<comment type="similarity">
    <text evidence="2">Belongs to the EMC10 family.</text>
</comment>
<dbReference type="Pfam" id="PF21203">
    <property type="entry name" value="ECM10"/>
    <property type="match status" value="1"/>
</dbReference>
<evidence type="ECO:0000313" key="12">
    <source>
        <dbReference type="Proteomes" id="UP000009170"/>
    </source>
</evidence>
<dbReference type="PANTHER" id="PTHR21397:SF4">
    <property type="entry name" value="ER MEMBRANE PROTEIN COMPLEX SUBUNIT 10"/>
    <property type="match status" value="1"/>
</dbReference>
<dbReference type="STRING" id="70448.A0A090M2P8"/>
<evidence type="ECO:0000256" key="8">
    <source>
        <dbReference type="ARBA" id="ARBA00023136"/>
    </source>
</evidence>
<evidence type="ECO:0000256" key="7">
    <source>
        <dbReference type="ARBA" id="ARBA00022989"/>
    </source>
</evidence>
<evidence type="ECO:0000256" key="1">
    <source>
        <dbReference type="ARBA" id="ARBA00004115"/>
    </source>
</evidence>
<evidence type="ECO:0000256" key="2">
    <source>
        <dbReference type="ARBA" id="ARBA00007695"/>
    </source>
</evidence>
<keyword evidence="4" id="KW-0812">Transmembrane</keyword>
<feature type="signal peptide" evidence="10">
    <location>
        <begin position="1"/>
        <end position="29"/>
    </location>
</feature>